<reference evidence="11 13" key="2">
    <citation type="submission" date="2018-06" db="EMBL/GenBank/DDBJ databases">
        <authorList>
            <consortium name="Pathogen Informatics"/>
            <person name="Doyle S."/>
        </authorList>
    </citation>
    <scope>NUCLEOTIDE SEQUENCE [LARGE SCALE GENOMIC DNA]</scope>
    <source>
        <strain evidence="11 13">NCTC13028</strain>
    </source>
</reference>
<feature type="binding site" evidence="4 6">
    <location>
        <position position="113"/>
    </location>
    <ligand>
        <name>substrate</name>
    </ligand>
</feature>
<dbReference type="PANTHER" id="PTHR11142:SF0">
    <property type="entry name" value="TRNA PSEUDOURIDINE SYNTHASE-LIKE 1"/>
    <property type="match status" value="1"/>
</dbReference>
<dbReference type="GO" id="GO:0003723">
    <property type="term" value="F:RNA binding"/>
    <property type="evidence" value="ECO:0007669"/>
    <property type="project" value="InterPro"/>
</dbReference>
<sequence length="248" mass="28261">MERNIRLKIEYDGTNYSGWQKQKDKSIKTIQGSIEKAIEEATKEQVELIGASRTDAGVHALAYIANFKTCSSIPGERFKYALNNFLPEDIVILESDEVSIDFHSRFDCIGKTYVYKILNRPLFSPIQRNYIYHVKYELDLKSMIEASKFLIGTHDFNAFKKSGGNLKTTVRTITDINILKNNDIVEIYVSGDGFLYNMVRIISGTLIEVGLSKRKPEDISIILQSRDRCKAGMCAPAKGLYLKELFYN</sequence>
<dbReference type="InterPro" id="IPR020103">
    <property type="entry name" value="PsdUridine_synth_cat_dom_sf"/>
</dbReference>
<dbReference type="HAMAP" id="MF_00171">
    <property type="entry name" value="TruA"/>
    <property type="match status" value="1"/>
</dbReference>
<dbReference type="InterPro" id="IPR001406">
    <property type="entry name" value="PsdUridine_synth_TruA"/>
</dbReference>
<dbReference type="InterPro" id="IPR020095">
    <property type="entry name" value="PsdUridine_synth_TruA_C"/>
</dbReference>
<comment type="similarity">
    <text evidence="1 4 7">Belongs to the tRNA pseudouridine synthase TruA family.</text>
</comment>
<dbReference type="SUPFAM" id="SSF55120">
    <property type="entry name" value="Pseudouridine synthase"/>
    <property type="match status" value="1"/>
</dbReference>
<dbReference type="GeneID" id="70578141"/>
<gene>
    <name evidence="11" type="primary">truA_2</name>
    <name evidence="4 9" type="synonym">truA</name>
    <name evidence="9" type="ORF">HMJ28_01680</name>
    <name evidence="11" type="ORF">NCTC13028_02254</name>
    <name evidence="10" type="ORF">SAMN05216497_1133</name>
</gene>
<evidence type="ECO:0000256" key="5">
    <source>
        <dbReference type="PIRSR" id="PIRSR001430-1"/>
    </source>
</evidence>
<dbReference type="Proteomes" id="UP000528432">
    <property type="component" value="Unassembled WGS sequence"/>
</dbReference>
<keyword evidence="3 4" id="KW-0413">Isomerase</keyword>
<organism evidence="11 13">
    <name type="scientific">Clostridium cochlearium</name>
    <dbReference type="NCBI Taxonomy" id="1494"/>
    <lineage>
        <taxon>Bacteria</taxon>
        <taxon>Bacillati</taxon>
        <taxon>Bacillota</taxon>
        <taxon>Clostridia</taxon>
        <taxon>Eubacteriales</taxon>
        <taxon>Clostridiaceae</taxon>
        <taxon>Clostridium</taxon>
    </lineage>
</organism>
<comment type="subunit">
    <text evidence="4">Homodimer.</text>
</comment>
<protein>
    <recommendedName>
        <fullName evidence="4">tRNA pseudouridine synthase A</fullName>
        <ecNumber evidence="4">5.4.99.12</ecNumber>
    </recommendedName>
    <alternativeName>
        <fullName evidence="4">tRNA pseudouridine(38-40) synthase</fullName>
    </alternativeName>
    <alternativeName>
        <fullName evidence="4">tRNA pseudouridylate synthase I</fullName>
    </alternativeName>
    <alternativeName>
        <fullName evidence="4">tRNA-uridine isomerase I</fullName>
    </alternativeName>
</protein>
<evidence type="ECO:0000256" key="3">
    <source>
        <dbReference type="ARBA" id="ARBA00023235"/>
    </source>
</evidence>
<keyword evidence="12" id="KW-1185">Reference proteome</keyword>
<evidence type="ECO:0000313" key="11">
    <source>
        <dbReference type="EMBL" id="SQB36032.1"/>
    </source>
</evidence>
<dbReference type="EMBL" id="FNGL01000013">
    <property type="protein sequence ID" value="SDL22521.1"/>
    <property type="molecule type" value="Genomic_DNA"/>
</dbReference>
<proteinExistence type="inferred from homology"/>
<evidence type="ECO:0000313" key="9">
    <source>
        <dbReference type="EMBL" id="NOH15112.1"/>
    </source>
</evidence>
<dbReference type="EMBL" id="UAWC01000026">
    <property type="protein sequence ID" value="SQB36032.1"/>
    <property type="molecule type" value="Genomic_DNA"/>
</dbReference>
<evidence type="ECO:0000256" key="1">
    <source>
        <dbReference type="ARBA" id="ARBA00009375"/>
    </source>
</evidence>
<evidence type="ECO:0000313" key="13">
    <source>
        <dbReference type="Proteomes" id="UP000250223"/>
    </source>
</evidence>
<feature type="active site" description="Nucleophile" evidence="4 5">
    <location>
        <position position="55"/>
    </location>
</feature>
<dbReference type="Gene3D" id="3.30.70.660">
    <property type="entry name" value="Pseudouridine synthase I, catalytic domain, C-terminal subdomain"/>
    <property type="match status" value="1"/>
</dbReference>
<dbReference type="FunFam" id="3.30.70.580:FF:000001">
    <property type="entry name" value="tRNA pseudouridine synthase A"/>
    <property type="match status" value="1"/>
</dbReference>
<accession>A0A240B0E3</accession>
<dbReference type="Pfam" id="PF01416">
    <property type="entry name" value="PseudoU_synth_1"/>
    <property type="match status" value="2"/>
</dbReference>
<comment type="function">
    <text evidence="4">Formation of pseudouridine at positions 38, 39 and 40 in the anticodon stem and loop of transfer RNAs.</text>
</comment>
<evidence type="ECO:0000256" key="7">
    <source>
        <dbReference type="RuleBase" id="RU003792"/>
    </source>
</evidence>
<evidence type="ECO:0000313" key="10">
    <source>
        <dbReference type="EMBL" id="SDL22521.1"/>
    </source>
</evidence>
<dbReference type="NCBIfam" id="TIGR00071">
    <property type="entry name" value="hisT_truA"/>
    <property type="match status" value="1"/>
</dbReference>
<comment type="catalytic activity">
    <reaction evidence="4 7">
        <text>uridine(38/39/40) in tRNA = pseudouridine(38/39/40) in tRNA</text>
        <dbReference type="Rhea" id="RHEA:22376"/>
        <dbReference type="Rhea" id="RHEA-COMP:10085"/>
        <dbReference type="Rhea" id="RHEA-COMP:10087"/>
        <dbReference type="ChEBI" id="CHEBI:65314"/>
        <dbReference type="ChEBI" id="CHEBI:65315"/>
        <dbReference type="EC" id="5.4.99.12"/>
    </reaction>
</comment>
<evidence type="ECO:0000256" key="2">
    <source>
        <dbReference type="ARBA" id="ARBA00022694"/>
    </source>
</evidence>
<dbReference type="PANTHER" id="PTHR11142">
    <property type="entry name" value="PSEUDOURIDYLATE SYNTHASE"/>
    <property type="match status" value="1"/>
</dbReference>
<evidence type="ECO:0000313" key="12">
    <source>
        <dbReference type="Proteomes" id="UP000198811"/>
    </source>
</evidence>
<evidence type="ECO:0000256" key="6">
    <source>
        <dbReference type="PIRSR" id="PIRSR001430-2"/>
    </source>
</evidence>
<name>A0A240B0E3_CLOCO</name>
<dbReference type="Proteomes" id="UP000198811">
    <property type="component" value="Unassembled WGS sequence"/>
</dbReference>
<dbReference type="STRING" id="1494.SAMN05216497_1133"/>
<feature type="domain" description="Pseudouridine synthase I TruA alpha/beta" evidence="8">
    <location>
        <begin position="10"/>
        <end position="107"/>
    </location>
</feature>
<dbReference type="GO" id="GO:0160147">
    <property type="term" value="F:tRNA pseudouridine(38-40) synthase activity"/>
    <property type="evidence" value="ECO:0007669"/>
    <property type="project" value="UniProtKB-EC"/>
</dbReference>
<reference evidence="10 12" key="1">
    <citation type="submission" date="2016-10" db="EMBL/GenBank/DDBJ databases">
        <authorList>
            <person name="Varghese N."/>
            <person name="Submissions S."/>
        </authorList>
    </citation>
    <scope>NUCLEOTIDE SEQUENCE [LARGE SCALE GENOMIC DNA]</scope>
    <source>
        <strain evidence="10 12">NLAE-zl-C224</strain>
    </source>
</reference>
<dbReference type="InterPro" id="IPR020097">
    <property type="entry name" value="PsdUridine_synth_TruA_a/b_dom"/>
</dbReference>
<dbReference type="AlphaFoldDB" id="A0A240B0E3"/>
<dbReference type="GO" id="GO:0031119">
    <property type="term" value="P:tRNA pseudouridine synthesis"/>
    <property type="evidence" value="ECO:0007669"/>
    <property type="project" value="UniProtKB-UniRule"/>
</dbReference>
<dbReference type="OrthoDB" id="9811823at2"/>
<dbReference type="RefSeq" id="WP_089866319.1">
    <property type="nucleotide sequence ID" value="NZ_CP173238.1"/>
</dbReference>
<dbReference type="EC" id="5.4.99.12" evidence="4"/>
<dbReference type="EMBL" id="JABFIF010000002">
    <property type="protein sequence ID" value="NOH15112.1"/>
    <property type="molecule type" value="Genomic_DNA"/>
</dbReference>
<dbReference type="Gene3D" id="3.30.70.580">
    <property type="entry name" value="Pseudouridine synthase I, catalytic domain, N-terminal subdomain"/>
    <property type="match status" value="1"/>
</dbReference>
<dbReference type="CDD" id="cd02570">
    <property type="entry name" value="PseudoU_synth_EcTruA"/>
    <property type="match status" value="1"/>
</dbReference>
<dbReference type="Proteomes" id="UP000250223">
    <property type="component" value="Unassembled WGS sequence"/>
</dbReference>
<evidence type="ECO:0000259" key="8">
    <source>
        <dbReference type="Pfam" id="PF01416"/>
    </source>
</evidence>
<dbReference type="InterPro" id="IPR020094">
    <property type="entry name" value="TruA/RsuA/RluB/E/F_N"/>
</dbReference>
<reference evidence="9 14" key="3">
    <citation type="submission" date="2020-05" db="EMBL/GenBank/DDBJ databases">
        <title>Draft genome sequence of Clostridium cochlearium strain AGROS13 isolated from a sheep dairy farm in New Zealand.</title>
        <authorList>
            <person name="Gupta T.B."/>
            <person name="Jauregui R."/>
            <person name="Risson A.N."/>
            <person name="Brightwell G."/>
            <person name="Maclean P."/>
        </authorList>
    </citation>
    <scope>NUCLEOTIDE SEQUENCE [LARGE SCALE GENOMIC DNA]</scope>
    <source>
        <strain evidence="9 14">AGROS13</strain>
    </source>
</reference>
<comment type="caution">
    <text evidence="4">Lacks conserved residue(s) required for the propagation of feature annotation.</text>
</comment>
<dbReference type="PIRSF" id="PIRSF001430">
    <property type="entry name" value="tRNA_psdUrid_synth"/>
    <property type="match status" value="1"/>
</dbReference>
<keyword evidence="2 4" id="KW-0819">tRNA processing</keyword>
<evidence type="ECO:0000313" key="14">
    <source>
        <dbReference type="Proteomes" id="UP000528432"/>
    </source>
</evidence>
<evidence type="ECO:0000256" key="4">
    <source>
        <dbReference type="HAMAP-Rule" id="MF_00171"/>
    </source>
</evidence>
<feature type="domain" description="Pseudouridine synthase I TruA alpha/beta" evidence="8">
    <location>
        <begin position="146"/>
        <end position="248"/>
    </location>
</feature>